<dbReference type="KEGG" id="kfl:Kfla_5756"/>
<dbReference type="EMBL" id="CP001736">
    <property type="protein sequence ID" value="ADB34761.1"/>
    <property type="molecule type" value="Genomic_DNA"/>
</dbReference>
<sequence length="250" mass="26565">MRQRVAAGLFVLAFAMAGAAAGHGNASGSKVADDGVRCELRFEGAPPDAGRGEGEEPPLTVTREPSGLVKGYVFTPAAFLMAMKTCTGGDPGGVMWESWQGPQHLDGVQFTDSQLAKVHVYDGDPLGPRTWKGPLDAKGVTFNQVEMDIRLGTDIQRISSTPQADGSVQLKYVVLRYSPDAKGLEPYGAAGVTVEKRCGGDWSELAKTTTDPERGEFTFDVPAGECAELELRATPDDADDTWGMTVPLTV</sequence>
<keyword evidence="1" id="KW-0732">Signal</keyword>
<accession>D2PQ59</accession>
<protein>
    <recommendedName>
        <fullName evidence="4">Secreted protein</fullName>
    </recommendedName>
</protein>
<dbReference type="RefSeq" id="WP_012923315.1">
    <property type="nucleotide sequence ID" value="NC_013729.1"/>
</dbReference>
<evidence type="ECO:0000256" key="1">
    <source>
        <dbReference type="SAM" id="SignalP"/>
    </source>
</evidence>
<organism evidence="2 3">
    <name type="scientific">Kribbella flavida (strain DSM 17836 / JCM 10339 / NBRC 14399)</name>
    <dbReference type="NCBI Taxonomy" id="479435"/>
    <lineage>
        <taxon>Bacteria</taxon>
        <taxon>Bacillati</taxon>
        <taxon>Actinomycetota</taxon>
        <taxon>Actinomycetes</taxon>
        <taxon>Propionibacteriales</taxon>
        <taxon>Kribbellaceae</taxon>
        <taxon>Kribbella</taxon>
    </lineage>
</organism>
<name>D2PQ59_KRIFD</name>
<reference evidence="2 3" key="2">
    <citation type="journal article" date="2010" name="Stand. Genomic Sci.">
        <title>Complete genome sequence of Kribbella flavida type strain (IFO 14399).</title>
        <authorList>
            <person name="Pukall R."/>
            <person name="Lapidus A."/>
            <person name="Glavina Del Rio T."/>
            <person name="Copeland A."/>
            <person name="Tice H."/>
            <person name="Cheng J.-F."/>
            <person name="Lucas S."/>
            <person name="Chen F."/>
            <person name="Nolan M."/>
            <person name="LaButti K."/>
            <person name="Pati A."/>
            <person name="Ivanova N."/>
            <person name="Mavrommatis K."/>
            <person name="Mikhailova N."/>
            <person name="Pitluck S."/>
            <person name="Bruce D."/>
            <person name="Goodwin L."/>
            <person name="Land M."/>
            <person name="Hauser L."/>
            <person name="Chang Y.-J."/>
            <person name="Jeffries C.D."/>
            <person name="Chen A."/>
            <person name="Palaniappan K."/>
            <person name="Chain P."/>
            <person name="Rohde M."/>
            <person name="Goeker M."/>
            <person name="Bristow J."/>
            <person name="Eisen J.A."/>
            <person name="Markowitz V."/>
            <person name="Hugenholtz P."/>
            <person name="Kyrpides N.C."/>
            <person name="Klenk H.-P."/>
            <person name="Brettin T."/>
        </authorList>
    </citation>
    <scope>NUCLEOTIDE SEQUENCE [LARGE SCALE GENOMIC DNA]</scope>
    <source>
        <strain evidence="3">DSM 17836 / JCM 10339 / NBRC 14399</strain>
    </source>
</reference>
<keyword evidence="3" id="KW-1185">Reference proteome</keyword>
<evidence type="ECO:0000313" key="2">
    <source>
        <dbReference type="EMBL" id="ADB34761.1"/>
    </source>
</evidence>
<feature type="signal peptide" evidence="1">
    <location>
        <begin position="1"/>
        <end position="21"/>
    </location>
</feature>
<dbReference type="Proteomes" id="UP000007967">
    <property type="component" value="Chromosome"/>
</dbReference>
<evidence type="ECO:0008006" key="4">
    <source>
        <dbReference type="Google" id="ProtNLM"/>
    </source>
</evidence>
<dbReference type="OrthoDB" id="3822190at2"/>
<reference evidence="3" key="1">
    <citation type="submission" date="2009-09" db="EMBL/GenBank/DDBJ databases">
        <title>The complete genome of Kribbella flavida DSM 17836.</title>
        <authorList>
            <consortium name="US DOE Joint Genome Institute (JGI-PGF)"/>
            <person name="Lucas S."/>
            <person name="Copeland A."/>
            <person name="Lapidus A."/>
            <person name="Glavina del Rio T."/>
            <person name="Dalin E."/>
            <person name="Tice H."/>
            <person name="Bruce D."/>
            <person name="Goodwin L."/>
            <person name="Pitluck S."/>
            <person name="Kyrpides N."/>
            <person name="Mavromatis K."/>
            <person name="Ivanova N."/>
            <person name="Saunders E."/>
            <person name="Brettin T."/>
            <person name="Detter J.C."/>
            <person name="Han C."/>
            <person name="Larimer F."/>
            <person name="Land M."/>
            <person name="Hauser L."/>
            <person name="Markowitz V."/>
            <person name="Cheng J.-F."/>
            <person name="Hugenholtz P."/>
            <person name="Woyke T."/>
            <person name="Wu D."/>
            <person name="Pukall R."/>
            <person name="Klenk H.-P."/>
            <person name="Eisen J.A."/>
        </authorList>
    </citation>
    <scope>NUCLEOTIDE SEQUENCE [LARGE SCALE GENOMIC DNA]</scope>
    <source>
        <strain evidence="3">DSM 17836 / JCM 10339 / NBRC 14399</strain>
    </source>
</reference>
<evidence type="ECO:0000313" key="3">
    <source>
        <dbReference type="Proteomes" id="UP000007967"/>
    </source>
</evidence>
<gene>
    <name evidence="2" type="ordered locus">Kfla_5756</name>
</gene>
<feature type="chain" id="PRO_5039198822" description="Secreted protein" evidence="1">
    <location>
        <begin position="22"/>
        <end position="250"/>
    </location>
</feature>
<proteinExistence type="predicted"/>
<dbReference type="AlphaFoldDB" id="D2PQ59"/>
<dbReference type="HOGENOM" id="CLU_1110279_0_0_11"/>